<reference evidence="9" key="1">
    <citation type="submission" date="2020-09" db="EMBL/GenBank/DDBJ databases">
        <authorList>
            <person name="Kikuchi T."/>
        </authorList>
    </citation>
    <scope>NUCLEOTIDE SEQUENCE</scope>
    <source>
        <strain evidence="9">SH1</strain>
    </source>
</reference>
<name>A0A811LKU5_9BILA</name>
<feature type="compositionally biased region" description="Polar residues" evidence="7">
    <location>
        <begin position="1"/>
        <end position="18"/>
    </location>
</feature>
<sequence length="841" mass="95512">MEAYNEDSNMTTENSVTETSEDLNEDTEEESNQSLIEPRQLRHRRHREENLEHKKRRIDKLISLHGESTSNDSREGSCEQSVCSLDTQCCVQLSPNCSNVNPTEDKVSVTHFHLTNNEHLCYHCYEEIARAGRKCNQKYIEWKNMWLTESRCSPSLRLFTMDCLLPYWLQCCKCGKFRKVKDDVTDWEAEKIAEFDCSKVETLQNERDPCKAKESEKVKAARELEWIQSASAASFLHNSPALQYLREEYYCDEVGMSPSRVKDAKIPKPQAKFMFPFNIPNAGSVAFCVRPDGMEYDELERFPEFSIECIPYLALRNLVVSLWALNPFELLTYEKCLSHLVCRGLSRVWYSVQLKQIYNYLCIKNMINYGVLSFPDHNIISEYVTKQLKVIVVGAGISGLATARQLTRHGADVTVLEATERIGGRMYDDFSLGVAVGCGAQLITGLTNSPIVLLCEQTGSGYKSLSDECPLVDAGSGKTVNSAADRIVDEHFNCILDAIGEWRKVTSKGDTSLADQVDNFHQKFLSALPFEWTPEYDRLLQWQIGNVEFSCGASLSKVSARNWDQNEAVGQFAGDHALLKNGSKKFIHELATGLDVQLNYKVKKVDYNKNKVTVTCENEEEFKADKVVFCLPLAVYQQNSIKFQPALPQKKVGCLKKLGAGLIEKVAVRFPTRFWKCLLKKDGTLDYFGNVPKGKKFRGLFNMFYDFSSKVKNEEYYVLMSYVCGESVDIVNKHTEEEVVDIFVDALKALFPNIDIPKPLGHVVTHWGQDSNIGMSYSYVKVNGNGEDYDGMADPVDRKIYFAGECTNRFFPQTMTGAYVSGLREASRVVEHWISDNTRSR</sequence>
<dbReference type="InterPro" id="IPR050281">
    <property type="entry name" value="Flavin_monoamine_oxidase"/>
</dbReference>
<evidence type="ECO:0000256" key="5">
    <source>
        <dbReference type="ARBA" id="ARBA00022827"/>
    </source>
</evidence>
<dbReference type="InterPro" id="IPR007526">
    <property type="entry name" value="SWIRM"/>
</dbReference>
<dbReference type="Gene3D" id="1.10.10.10">
    <property type="entry name" value="Winged helix-like DNA-binding domain superfamily/Winged helix DNA-binding domain"/>
    <property type="match status" value="1"/>
</dbReference>
<dbReference type="GO" id="GO:0005634">
    <property type="term" value="C:nucleus"/>
    <property type="evidence" value="ECO:0007669"/>
    <property type="project" value="UniProtKB-SubCell"/>
</dbReference>
<comment type="similarity">
    <text evidence="3">Belongs to the flavin monoamine oxidase family.</text>
</comment>
<accession>A0A811LKU5</accession>
<evidence type="ECO:0000256" key="3">
    <source>
        <dbReference type="ARBA" id="ARBA00005995"/>
    </source>
</evidence>
<comment type="cofactor">
    <cofactor evidence="1">
        <name>FAD</name>
        <dbReference type="ChEBI" id="CHEBI:57692"/>
    </cofactor>
</comment>
<keyword evidence="5" id="KW-0274">FAD</keyword>
<evidence type="ECO:0000256" key="1">
    <source>
        <dbReference type="ARBA" id="ARBA00001974"/>
    </source>
</evidence>
<dbReference type="AlphaFoldDB" id="A0A811LKU5"/>
<feature type="region of interest" description="Disordered" evidence="7">
    <location>
        <begin position="1"/>
        <end position="56"/>
    </location>
</feature>
<dbReference type="PANTHER" id="PTHR10742">
    <property type="entry name" value="FLAVIN MONOAMINE OXIDASE"/>
    <property type="match status" value="1"/>
</dbReference>
<dbReference type="Proteomes" id="UP000614601">
    <property type="component" value="Unassembled WGS sequence"/>
</dbReference>
<dbReference type="GO" id="GO:0140682">
    <property type="term" value="F:FAD-dependent H3K4me/H3K4me3 demethylase activity"/>
    <property type="evidence" value="ECO:0007669"/>
    <property type="project" value="UniProtKB-ARBA"/>
</dbReference>
<dbReference type="SUPFAM" id="SSF46689">
    <property type="entry name" value="Homeodomain-like"/>
    <property type="match status" value="1"/>
</dbReference>
<dbReference type="Gene3D" id="3.50.50.60">
    <property type="entry name" value="FAD/NAD(P)-binding domain"/>
    <property type="match status" value="1"/>
</dbReference>
<comment type="subcellular location">
    <subcellularLocation>
        <location evidence="2">Nucleus</location>
    </subcellularLocation>
</comment>
<dbReference type="PROSITE" id="PS50934">
    <property type="entry name" value="SWIRM"/>
    <property type="match status" value="1"/>
</dbReference>
<evidence type="ECO:0000259" key="8">
    <source>
        <dbReference type="PROSITE" id="PS50934"/>
    </source>
</evidence>
<dbReference type="SUPFAM" id="SSF51905">
    <property type="entry name" value="FAD/NAD(P)-binding domain"/>
    <property type="match status" value="1"/>
</dbReference>
<protein>
    <recommendedName>
        <fullName evidence="8">SWIRM domain-containing protein</fullName>
    </recommendedName>
</protein>
<dbReference type="SUPFAM" id="SSF54373">
    <property type="entry name" value="FAD-linked reductases, C-terminal domain"/>
    <property type="match status" value="1"/>
</dbReference>
<dbReference type="Proteomes" id="UP000783686">
    <property type="component" value="Unassembled WGS sequence"/>
</dbReference>
<dbReference type="InterPro" id="IPR036388">
    <property type="entry name" value="WH-like_DNA-bd_sf"/>
</dbReference>
<gene>
    <name evidence="9" type="ORF">BOKJ2_LOCUS13170</name>
</gene>
<keyword evidence="4" id="KW-0285">Flavoprotein</keyword>
<comment type="caution">
    <text evidence="9">The sequence shown here is derived from an EMBL/GenBank/DDBJ whole genome shotgun (WGS) entry which is preliminary data.</text>
</comment>
<dbReference type="InterPro" id="IPR002937">
    <property type="entry name" value="Amino_oxidase"/>
</dbReference>
<evidence type="ECO:0000256" key="6">
    <source>
        <dbReference type="ARBA" id="ARBA00023002"/>
    </source>
</evidence>
<dbReference type="EMBL" id="CAJFCW020000006">
    <property type="protein sequence ID" value="CAG9125806.1"/>
    <property type="molecule type" value="Genomic_DNA"/>
</dbReference>
<dbReference type="InterPro" id="IPR009057">
    <property type="entry name" value="Homeodomain-like_sf"/>
</dbReference>
<feature type="domain" description="SWIRM" evidence="8">
    <location>
        <begin position="280"/>
        <end position="378"/>
    </location>
</feature>
<dbReference type="OrthoDB" id="2219495at2759"/>
<dbReference type="PANTHER" id="PTHR10742:SF410">
    <property type="entry name" value="LYSINE-SPECIFIC HISTONE DEMETHYLASE 2"/>
    <property type="match status" value="1"/>
</dbReference>
<evidence type="ECO:0000256" key="4">
    <source>
        <dbReference type="ARBA" id="ARBA00022630"/>
    </source>
</evidence>
<feature type="compositionally biased region" description="Acidic residues" evidence="7">
    <location>
        <begin position="19"/>
        <end position="31"/>
    </location>
</feature>
<evidence type="ECO:0000313" key="10">
    <source>
        <dbReference type="Proteomes" id="UP000614601"/>
    </source>
</evidence>
<dbReference type="PRINTS" id="PR00419">
    <property type="entry name" value="ADXRDTASE"/>
</dbReference>
<dbReference type="InterPro" id="IPR036188">
    <property type="entry name" value="FAD/NAD-bd_sf"/>
</dbReference>
<evidence type="ECO:0000313" key="9">
    <source>
        <dbReference type="EMBL" id="CAD5229111.1"/>
    </source>
</evidence>
<proteinExistence type="inferred from homology"/>
<dbReference type="Gene3D" id="3.90.660.10">
    <property type="match status" value="1"/>
</dbReference>
<keyword evidence="6" id="KW-0560">Oxidoreductase</keyword>
<organism evidence="9 10">
    <name type="scientific">Bursaphelenchus okinawaensis</name>
    <dbReference type="NCBI Taxonomy" id="465554"/>
    <lineage>
        <taxon>Eukaryota</taxon>
        <taxon>Metazoa</taxon>
        <taxon>Ecdysozoa</taxon>
        <taxon>Nematoda</taxon>
        <taxon>Chromadorea</taxon>
        <taxon>Rhabditida</taxon>
        <taxon>Tylenchina</taxon>
        <taxon>Tylenchomorpha</taxon>
        <taxon>Aphelenchoidea</taxon>
        <taxon>Aphelenchoididae</taxon>
        <taxon>Bursaphelenchus</taxon>
    </lineage>
</organism>
<dbReference type="EMBL" id="CAJFDH010000006">
    <property type="protein sequence ID" value="CAD5229111.1"/>
    <property type="molecule type" value="Genomic_DNA"/>
</dbReference>
<evidence type="ECO:0000256" key="7">
    <source>
        <dbReference type="SAM" id="MobiDB-lite"/>
    </source>
</evidence>
<dbReference type="Pfam" id="PF01593">
    <property type="entry name" value="Amino_oxidase"/>
    <property type="match status" value="1"/>
</dbReference>
<evidence type="ECO:0000256" key="2">
    <source>
        <dbReference type="ARBA" id="ARBA00004123"/>
    </source>
</evidence>
<keyword evidence="10" id="KW-1185">Reference proteome</keyword>